<gene>
    <name evidence="1" type="ORF">DQK91_22425</name>
</gene>
<protein>
    <submittedName>
        <fullName evidence="1">Phenylacetate--CoA ligase</fullName>
    </submittedName>
</protein>
<reference evidence="1 2" key="1">
    <citation type="submission" date="2018-06" db="EMBL/GenBank/DDBJ databases">
        <title>Complete genome of Desulfovibrio marinus P48SEP.</title>
        <authorList>
            <person name="Crispim J.S."/>
            <person name="Vidigal P.M.P."/>
            <person name="Silva L.C.F."/>
            <person name="Araujo L.C."/>
            <person name="Laguardia C.N."/>
            <person name="Dias R.S."/>
            <person name="Sousa M.P."/>
            <person name="Paula S.O."/>
            <person name="Silva C."/>
        </authorList>
    </citation>
    <scope>NUCLEOTIDE SEQUENCE [LARGE SCALE GENOMIC DNA]</scope>
    <source>
        <strain evidence="1 2">P48SEP</strain>
    </source>
</reference>
<dbReference type="GO" id="GO:0016874">
    <property type="term" value="F:ligase activity"/>
    <property type="evidence" value="ECO:0007669"/>
    <property type="project" value="UniProtKB-KW"/>
</dbReference>
<dbReference type="PANTHER" id="PTHR43439">
    <property type="entry name" value="PHENYLACETATE-COENZYME A LIGASE"/>
    <property type="match status" value="1"/>
</dbReference>
<dbReference type="InterPro" id="IPR042099">
    <property type="entry name" value="ANL_N_sf"/>
</dbReference>
<dbReference type="EMBL" id="QMIF01000137">
    <property type="protein sequence ID" value="TVM28066.1"/>
    <property type="molecule type" value="Genomic_DNA"/>
</dbReference>
<dbReference type="Gene3D" id="3.40.50.12780">
    <property type="entry name" value="N-terminal domain of ligase-like"/>
    <property type="match status" value="1"/>
</dbReference>
<sequence length="60" mass="6736">MDDLTRIPFTTNADIRENYPSGLFAVPLREVVRLHSSSGTSGRPVVVGYTRNDVKQWSDL</sequence>
<comment type="caution">
    <text evidence="1">The sequence shown here is derived from an EMBL/GenBank/DDBJ whole genome shotgun (WGS) entry which is preliminary data.</text>
</comment>
<keyword evidence="1" id="KW-0436">Ligase</keyword>
<proteinExistence type="predicted"/>
<evidence type="ECO:0000313" key="1">
    <source>
        <dbReference type="EMBL" id="TVM28066.1"/>
    </source>
</evidence>
<feature type="non-terminal residue" evidence="1">
    <location>
        <position position="60"/>
    </location>
</feature>
<organism evidence="1 2">
    <name type="scientific">Oceanidesulfovibrio marinus</name>
    <dbReference type="NCBI Taxonomy" id="370038"/>
    <lineage>
        <taxon>Bacteria</taxon>
        <taxon>Pseudomonadati</taxon>
        <taxon>Thermodesulfobacteriota</taxon>
        <taxon>Desulfovibrionia</taxon>
        <taxon>Desulfovibrionales</taxon>
        <taxon>Desulfovibrionaceae</taxon>
        <taxon>Oceanidesulfovibrio</taxon>
    </lineage>
</organism>
<evidence type="ECO:0000313" key="2">
    <source>
        <dbReference type="Proteomes" id="UP000434052"/>
    </source>
</evidence>
<dbReference type="PANTHER" id="PTHR43439:SF1">
    <property type="entry name" value="PHENYLACETATE-COENZYME A LIGASE"/>
    <property type="match status" value="1"/>
</dbReference>
<dbReference type="Proteomes" id="UP000434052">
    <property type="component" value="Unassembled WGS sequence"/>
</dbReference>
<dbReference type="InterPro" id="IPR051414">
    <property type="entry name" value="Adenylate-forming_Reductase"/>
</dbReference>
<name>A0A6P1ZBD5_9BACT</name>
<dbReference type="SUPFAM" id="SSF56801">
    <property type="entry name" value="Acetyl-CoA synthetase-like"/>
    <property type="match status" value="1"/>
</dbReference>
<dbReference type="AlphaFoldDB" id="A0A6P1ZBD5"/>
<accession>A0A6P1ZBD5</accession>